<dbReference type="Proteomes" id="UP000238949">
    <property type="component" value="Unassembled WGS sequence"/>
</dbReference>
<dbReference type="EMBL" id="PVNP01000213">
    <property type="protein sequence ID" value="PRO71173.1"/>
    <property type="molecule type" value="Genomic_DNA"/>
</dbReference>
<sequence>MIGNIISAYSWRSCQLDCNSCSKGWFILVPSSNKSCIKLTMCTGICGCTSEHSHRLFPSAGILNNQRGNSKLLKSFRKSIKTIKQRDLLSNFSTLLRGVVYLTSALFISACGDLFAPSIKTICEDYPHFCADLNTDGWCRAERSEIIRHRFNFKDDDSDRPKYALLVNYENYESCIAKASQIEYIKYRDKEFARNEATVSINKALKQLQWQTKNSPDPYISYYQWSRFGYEDARGRFVAAAKQGVFSEPKYYIDLASILIADDPLAARDALFMALSQYANVEQEIDGHITSMLMTLSMDIENYRMAYVWTKVTNHFADSIDNSQLVALSSQYSLPVDILDRLADDITGAIESREFDAHALKIDRL</sequence>
<organism evidence="1 2">
    <name type="scientific">Alteromonas alba</name>
    <dbReference type="NCBI Taxonomy" id="2079529"/>
    <lineage>
        <taxon>Bacteria</taxon>
        <taxon>Pseudomonadati</taxon>
        <taxon>Pseudomonadota</taxon>
        <taxon>Gammaproteobacteria</taxon>
        <taxon>Alteromonadales</taxon>
        <taxon>Alteromonadaceae</taxon>
        <taxon>Alteromonas/Salinimonas group</taxon>
        <taxon>Alteromonas</taxon>
    </lineage>
</organism>
<dbReference type="InterPro" id="IPR021372">
    <property type="entry name" value="DUF2989"/>
</dbReference>
<dbReference type="Pfam" id="PF11207">
    <property type="entry name" value="DUF2989"/>
    <property type="match status" value="1"/>
</dbReference>
<dbReference type="AlphaFoldDB" id="A0A2S9V405"/>
<accession>A0A2S9V405</accession>
<proteinExistence type="predicted"/>
<dbReference type="OrthoDB" id="5900133at2"/>
<keyword evidence="2" id="KW-1185">Reference proteome</keyword>
<name>A0A2S9V405_9ALTE</name>
<evidence type="ECO:0000313" key="1">
    <source>
        <dbReference type="EMBL" id="PRO71173.1"/>
    </source>
</evidence>
<protein>
    <submittedName>
        <fullName evidence="1">DUF2989 domain-containing protein</fullName>
    </submittedName>
</protein>
<comment type="caution">
    <text evidence="1">The sequence shown here is derived from an EMBL/GenBank/DDBJ whole genome shotgun (WGS) entry which is preliminary data.</text>
</comment>
<gene>
    <name evidence="1" type="ORF">C6Y40_23320</name>
</gene>
<reference evidence="2" key="1">
    <citation type="journal article" date="2020" name="Int. J. Syst. Evol. Microbiol.">
        <title>Alteromonas alba sp. nov., a marine bacterium isolated from the seawater of the West Pacific Ocean.</title>
        <authorList>
            <person name="Sun C."/>
            <person name="Wu Y.-H."/>
            <person name="Xamxidin M."/>
            <person name="Cheng H."/>
            <person name="Xu X.-W."/>
        </authorList>
    </citation>
    <scope>NUCLEOTIDE SEQUENCE [LARGE SCALE GENOMIC DNA]</scope>
    <source>
        <strain evidence="2">190</strain>
    </source>
</reference>
<evidence type="ECO:0000313" key="2">
    <source>
        <dbReference type="Proteomes" id="UP000238949"/>
    </source>
</evidence>